<dbReference type="SUPFAM" id="SSF53383">
    <property type="entry name" value="PLP-dependent transferases"/>
    <property type="match status" value="2"/>
</dbReference>
<keyword evidence="2" id="KW-0663">Pyridoxal phosphate</keyword>
<dbReference type="Gene3D" id="3.40.640.10">
    <property type="entry name" value="Type I PLP-dependent aspartate aminotransferase-like (Major domain)"/>
    <property type="match status" value="2"/>
</dbReference>
<keyword evidence="4" id="KW-0032">Aminotransferase</keyword>
<evidence type="ECO:0000313" key="5">
    <source>
        <dbReference type="Proteomes" id="UP000007266"/>
    </source>
</evidence>
<dbReference type="FunFam" id="3.40.640.10:FF:000172">
    <property type="entry name" value="Pyridoxal phosphate-dependent aminotransferase"/>
    <property type="match status" value="2"/>
</dbReference>
<gene>
    <name evidence="4" type="primary">AUGUSTUS-3.0.2_34423</name>
    <name evidence="4" type="ORF">TcasGA2_TC034423</name>
</gene>
<dbReference type="STRING" id="7070.A0A139WBQ1"/>
<comment type="cofactor">
    <cofactor evidence="1">
        <name>pyridoxal 5'-phosphate</name>
        <dbReference type="ChEBI" id="CHEBI:597326"/>
    </cofactor>
</comment>
<dbReference type="InterPro" id="IPR015424">
    <property type="entry name" value="PyrdxlP-dep_Trfase"/>
</dbReference>
<dbReference type="eggNOG" id="KOG2862">
    <property type="taxonomic scope" value="Eukaryota"/>
</dbReference>
<dbReference type="GO" id="GO:0005777">
    <property type="term" value="C:peroxisome"/>
    <property type="evidence" value="ECO:0000318"/>
    <property type="project" value="GO_Central"/>
</dbReference>
<dbReference type="InterPro" id="IPR000192">
    <property type="entry name" value="Aminotrans_V_dom"/>
</dbReference>
<dbReference type="GO" id="GO:0004760">
    <property type="term" value="F:L-serine-pyruvate transaminase activity"/>
    <property type="evidence" value="ECO:0000318"/>
    <property type="project" value="GO_Central"/>
</dbReference>
<dbReference type="GO" id="GO:0019265">
    <property type="term" value="P:glycine biosynthetic process, by transamination of glyoxylate"/>
    <property type="evidence" value="ECO:0000318"/>
    <property type="project" value="GO_Central"/>
</dbReference>
<evidence type="ECO:0000313" key="4">
    <source>
        <dbReference type="EMBL" id="KYB25330.1"/>
    </source>
</evidence>
<dbReference type="EMBL" id="KQ971372">
    <property type="protein sequence ID" value="KYB25330.1"/>
    <property type="molecule type" value="Genomic_DNA"/>
</dbReference>
<dbReference type="PANTHER" id="PTHR21152:SF40">
    <property type="entry name" value="ALANINE--GLYOXYLATE AMINOTRANSFERASE"/>
    <property type="match status" value="1"/>
</dbReference>
<dbReference type="InterPro" id="IPR015421">
    <property type="entry name" value="PyrdxlP-dep_Trfase_major"/>
</dbReference>
<evidence type="ECO:0000256" key="1">
    <source>
        <dbReference type="ARBA" id="ARBA00001933"/>
    </source>
</evidence>
<dbReference type="GO" id="GO:0008453">
    <property type="term" value="F:alanine-glyoxylate transaminase activity"/>
    <property type="evidence" value="ECO:0000318"/>
    <property type="project" value="GO_Central"/>
</dbReference>
<reference evidence="4 5" key="2">
    <citation type="journal article" date="2010" name="Nucleic Acids Res.">
        <title>BeetleBase in 2010: revisions to provide comprehensive genomic information for Tribolium castaneum.</title>
        <authorList>
            <person name="Kim H.S."/>
            <person name="Murphy T."/>
            <person name="Xia J."/>
            <person name="Caragea D."/>
            <person name="Park Y."/>
            <person name="Beeman R.W."/>
            <person name="Lorenzen M.D."/>
            <person name="Butcher S."/>
            <person name="Manak J.R."/>
            <person name="Brown S.J."/>
        </authorList>
    </citation>
    <scope>GENOME REANNOTATION</scope>
    <source>
        <strain evidence="4 5">Georgia GA2</strain>
    </source>
</reference>
<reference evidence="4 5" key="1">
    <citation type="journal article" date="2008" name="Nature">
        <title>The genome of the model beetle and pest Tribolium castaneum.</title>
        <authorList>
            <consortium name="Tribolium Genome Sequencing Consortium"/>
            <person name="Richards S."/>
            <person name="Gibbs R.A."/>
            <person name="Weinstock G.M."/>
            <person name="Brown S.J."/>
            <person name="Denell R."/>
            <person name="Beeman R.W."/>
            <person name="Gibbs R."/>
            <person name="Beeman R.W."/>
            <person name="Brown S.J."/>
            <person name="Bucher G."/>
            <person name="Friedrich M."/>
            <person name="Grimmelikhuijzen C.J."/>
            <person name="Klingler M."/>
            <person name="Lorenzen M."/>
            <person name="Richards S."/>
            <person name="Roth S."/>
            <person name="Schroder R."/>
            <person name="Tautz D."/>
            <person name="Zdobnov E.M."/>
            <person name="Muzny D."/>
            <person name="Gibbs R.A."/>
            <person name="Weinstock G.M."/>
            <person name="Attaway T."/>
            <person name="Bell S."/>
            <person name="Buhay C.J."/>
            <person name="Chandrabose M.N."/>
            <person name="Chavez D."/>
            <person name="Clerk-Blankenburg K.P."/>
            <person name="Cree A."/>
            <person name="Dao M."/>
            <person name="Davis C."/>
            <person name="Chacko J."/>
            <person name="Dinh H."/>
            <person name="Dugan-Rocha S."/>
            <person name="Fowler G."/>
            <person name="Garner T.T."/>
            <person name="Garnes J."/>
            <person name="Gnirke A."/>
            <person name="Hawes A."/>
            <person name="Hernandez J."/>
            <person name="Hines S."/>
            <person name="Holder M."/>
            <person name="Hume J."/>
            <person name="Jhangiani S.N."/>
            <person name="Joshi V."/>
            <person name="Khan Z.M."/>
            <person name="Jackson L."/>
            <person name="Kovar C."/>
            <person name="Kowis A."/>
            <person name="Lee S."/>
            <person name="Lewis L.R."/>
            <person name="Margolis J."/>
            <person name="Morgan M."/>
            <person name="Nazareth L.V."/>
            <person name="Nguyen N."/>
            <person name="Okwuonu G."/>
            <person name="Parker D."/>
            <person name="Richards S."/>
            <person name="Ruiz S.J."/>
            <person name="Santibanez J."/>
            <person name="Savard J."/>
            <person name="Scherer S.E."/>
            <person name="Schneider B."/>
            <person name="Sodergren E."/>
            <person name="Tautz D."/>
            <person name="Vattahil S."/>
            <person name="Villasana D."/>
            <person name="White C.S."/>
            <person name="Wright R."/>
            <person name="Park Y."/>
            <person name="Beeman R.W."/>
            <person name="Lord J."/>
            <person name="Oppert B."/>
            <person name="Lorenzen M."/>
            <person name="Brown S."/>
            <person name="Wang L."/>
            <person name="Savard J."/>
            <person name="Tautz D."/>
            <person name="Richards S."/>
            <person name="Weinstock G."/>
            <person name="Gibbs R.A."/>
            <person name="Liu Y."/>
            <person name="Worley K."/>
            <person name="Weinstock G."/>
            <person name="Elsik C.G."/>
            <person name="Reese J.T."/>
            <person name="Elhaik E."/>
            <person name="Landan G."/>
            <person name="Graur D."/>
            <person name="Arensburger P."/>
            <person name="Atkinson P."/>
            <person name="Beeman R.W."/>
            <person name="Beidler J."/>
            <person name="Brown S.J."/>
            <person name="Demuth J.P."/>
            <person name="Drury D.W."/>
            <person name="Du Y.Z."/>
            <person name="Fujiwara H."/>
            <person name="Lorenzen M."/>
            <person name="Maselli V."/>
            <person name="Osanai M."/>
            <person name="Park Y."/>
            <person name="Robertson H.M."/>
            <person name="Tu Z."/>
            <person name="Wang J.J."/>
            <person name="Wang S."/>
            <person name="Richards S."/>
            <person name="Song H."/>
            <person name="Zhang L."/>
            <person name="Sodergren E."/>
            <person name="Werner D."/>
            <person name="Stanke M."/>
            <person name="Morgenstern B."/>
            <person name="Solovyev V."/>
            <person name="Kosarev P."/>
            <person name="Brown G."/>
            <person name="Chen H.C."/>
            <person name="Ermolaeva O."/>
            <person name="Hlavina W."/>
            <person name="Kapustin Y."/>
            <person name="Kiryutin B."/>
            <person name="Kitts P."/>
            <person name="Maglott D."/>
            <person name="Pruitt K."/>
            <person name="Sapojnikov V."/>
            <person name="Souvorov A."/>
            <person name="Mackey A.J."/>
            <person name="Waterhouse R.M."/>
            <person name="Wyder S."/>
            <person name="Zdobnov E.M."/>
            <person name="Zdobnov E.M."/>
            <person name="Wyder S."/>
            <person name="Kriventseva E.V."/>
            <person name="Kadowaki T."/>
            <person name="Bork P."/>
            <person name="Aranda M."/>
            <person name="Bao R."/>
            <person name="Beermann A."/>
            <person name="Berns N."/>
            <person name="Bolognesi R."/>
            <person name="Bonneton F."/>
            <person name="Bopp D."/>
            <person name="Brown S.J."/>
            <person name="Bucher G."/>
            <person name="Butts T."/>
            <person name="Chaumot A."/>
            <person name="Denell R.E."/>
            <person name="Ferrier D.E."/>
            <person name="Friedrich M."/>
            <person name="Gordon C.M."/>
            <person name="Jindra M."/>
            <person name="Klingler M."/>
            <person name="Lan Q."/>
            <person name="Lattorff H.M."/>
            <person name="Laudet V."/>
            <person name="von Levetsow C."/>
            <person name="Liu Z."/>
            <person name="Lutz R."/>
            <person name="Lynch J.A."/>
            <person name="da Fonseca R.N."/>
            <person name="Posnien N."/>
            <person name="Reuter R."/>
            <person name="Roth S."/>
            <person name="Savard J."/>
            <person name="Schinko J.B."/>
            <person name="Schmitt C."/>
            <person name="Schoppmeier M."/>
            <person name="Schroder R."/>
            <person name="Shippy T.D."/>
            <person name="Simonnet F."/>
            <person name="Marques-Souza H."/>
            <person name="Tautz D."/>
            <person name="Tomoyasu Y."/>
            <person name="Trauner J."/>
            <person name="Van der Zee M."/>
            <person name="Vervoort M."/>
            <person name="Wittkopp N."/>
            <person name="Wimmer E.A."/>
            <person name="Yang X."/>
            <person name="Jones A.K."/>
            <person name="Sattelle D.B."/>
            <person name="Ebert P.R."/>
            <person name="Nelson D."/>
            <person name="Scott J.G."/>
            <person name="Beeman R.W."/>
            <person name="Muthukrishnan S."/>
            <person name="Kramer K.J."/>
            <person name="Arakane Y."/>
            <person name="Beeman R.W."/>
            <person name="Zhu Q."/>
            <person name="Hogenkamp D."/>
            <person name="Dixit R."/>
            <person name="Oppert B."/>
            <person name="Jiang H."/>
            <person name="Zou Z."/>
            <person name="Marshall J."/>
            <person name="Elpidina E."/>
            <person name="Vinokurov K."/>
            <person name="Oppert C."/>
            <person name="Zou Z."/>
            <person name="Evans J."/>
            <person name="Lu Z."/>
            <person name="Zhao P."/>
            <person name="Sumathipala N."/>
            <person name="Altincicek B."/>
            <person name="Vilcinskas A."/>
            <person name="Williams M."/>
            <person name="Hultmark D."/>
            <person name="Hetru C."/>
            <person name="Jiang H."/>
            <person name="Grimmelikhuijzen C.J."/>
            <person name="Hauser F."/>
            <person name="Cazzamali G."/>
            <person name="Williamson M."/>
            <person name="Park Y."/>
            <person name="Li B."/>
            <person name="Tanaka Y."/>
            <person name="Predel R."/>
            <person name="Neupert S."/>
            <person name="Schachtner J."/>
            <person name="Verleyen P."/>
            <person name="Raible F."/>
            <person name="Bork P."/>
            <person name="Friedrich M."/>
            <person name="Walden K.K."/>
            <person name="Robertson H.M."/>
            <person name="Angeli S."/>
            <person name="Foret S."/>
            <person name="Bucher G."/>
            <person name="Schuetz S."/>
            <person name="Maleszka R."/>
            <person name="Wimmer E.A."/>
            <person name="Beeman R.W."/>
            <person name="Lorenzen M."/>
            <person name="Tomoyasu Y."/>
            <person name="Miller S.C."/>
            <person name="Grossmann D."/>
            <person name="Bucher G."/>
        </authorList>
    </citation>
    <scope>NUCLEOTIDE SEQUENCE [LARGE SCALE GENOMIC DNA]</scope>
    <source>
        <strain evidence="4 5">Georgia GA2</strain>
    </source>
</reference>
<accession>A0A139WBQ1</accession>
<dbReference type="Pfam" id="PF00266">
    <property type="entry name" value="Aminotran_5"/>
    <property type="match status" value="2"/>
</dbReference>
<organism evidence="4 5">
    <name type="scientific">Tribolium castaneum</name>
    <name type="common">Red flour beetle</name>
    <dbReference type="NCBI Taxonomy" id="7070"/>
    <lineage>
        <taxon>Eukaryota</taxon>
        <taxon>Metazoa</taxon>
        <taxon>Ecdysozoa</taxon>
        <taxon>Arthropoda</taxon>
        <taxon>Hexapoda</taxon>
        <taxon>Insecta</taxon>
        <taxon>Pterygota</taxon>
        <taxon>Neoptera</taxon>
        <taxon>Endopterygota</taxon>
        <taxon>Coleoptera</taxon>
        <taxon>Polyphaga</taxon>
        <taxon>Cucujiformia</taxon>
        <taxon>Tenebrionidae</taxon>
        <taxon>Tenebrionidae incertae sedis</taxon>
        <taxon>Tribolium</taxon>
    </lineage>
</organism>
<name>A0A139WBQ1_TRICA</name>
<dbReference type="PANTHER" id="PTHR21152">
    <property type="entry name" value="AMINOTRANSFERASE CLASS V"/>
    <property type="match status" value="1"/>
</dbReference>
<dbReference type="InterPro" id="IPR015422">
    <property type="entry name" value="PyrdxlP-dep_Trfase_small"/>
</dbReference>
<dbReference type="Gene3D" id="3.90.1150.10">
    <property type="entry name" value="Aspartate Aminotransferase, domain 1"/>
    <property type="match status" value="2"/>
</dbReference>
<dbReference type="InParanoid" id="A0A139WBQ1"/>
<feature type="domain" description="Aminotransferase class V" evidence="3">
    <location>
        <begin position="37"/>
        <end position="350"/>
    </location>
</feature>
<feature type="domain" description="Aminotransferase class V" evidence="3">
    <location>
        <begin position="440"/>
        <end position="763"/>
    </location>
</feature>
<keyword evidence="5" id="KW-1185">Reference proteome</keyword>
<proteinExistence type="predicted"/>
<evidence type="ECO:0000256" key="2">
    <source>
        <dbReference type="ARBA" id="ARBA00022898"/>
    </source>
</evidence>
<sequence length="780" mass="87561">MSKQLDVKSEYKKTAKRFSPKEYLLLGAGPTNISERVAKALSHQCLNPMGADIFQIQDEIKVMLKYVFQTKNNLTLVSQTSGNGGNEAILVNLLDPGDRVVIAIGGTWGEKMVDMGQRYNFDILPLRKNPGEIFTLQELEDAVVRHKAKMLFVTHGESTGGTLQPLEGLGAMCHKHQCLFAVDAIVSISVEPLFVDRWEIDAVSAGSQKAIGAPPGTCMLSFSPRAEKRMSEIKVPPPYYMDMKRLAVYWKCTPEPRQYHYTFSSNLLASVREALAEICEEGLVEVWERHASNTRLFWKKLQEIGLEPFVQNVKNRFMGVTPVKLPPGIDQMEFLNFMRQKYQIDITPGYGPTLGKAIRVGFLGQNSRPEMVEYMAEALKGALEHFNNPEYTMSKQLDIECEYKKTAKRFSSPEYLLLGAGPMNISERVAKALSRQPLNPLGADIYQIQDEIKVMLKYLFQTKNNYTFVSQTSGNGGNEAIMVNLLDPGDRVVIAIGGTWGEKMVDMAQRYNFDILSLRKNPGEIFTLQELENAVVDHKAKMLFVTHGESTGGTLQPLEGLGAMCHKYDCLLAVDAIVSIAVDPLFVDRWEIDAVSAGSQKGIGAPPGTCMLSFSPRAEKRMSEIKVPPPYYLDMRRIAIYWKCTPEARQYQYTFSSNLLASLREALAEICEEGLVQIWERHTSNTKLFWKKLEKLGLEPFVKDVKNRFMGVTPVKLPPGIDQIEFLNFLRQKFQIDITAGHGPTSGKAIRVGFLGHNSRPEVVEYLAEALKAALEHFKK</sequence>
<evidence type="ECO:0000259" key="3">
    <source>
        <dbReference type="Pfam" id="PF00266"/>
    </source>
</evidence>
<dbReference type="Proteomes" id="UP000007266">
    <property type="component" value="Linkage group 9"/>
</dbReference>
<keyword evidence="4" id="KW-0808">Transferase</keyword>
<protein>
    <submittedName>
        <fullName evidence="4">Serine--pyruvate aminotransferase-like Protein</fullName>
    </submittedName>
</protein>
<dbReference type="AlphaFoldDB" id="A0A139WBQ1"/>